<organism evidence="1 2">
    <name type="scientific">Mycobacterium marinum</name>
    <dbReference type="NCBI Taxonomy" id="1781"/>
    <lineage>
        <taxon>Bacteria</taxon>
        <taxon>Bacillati</taxon>
        <taxon>Actinomycetota</taxon>
        <taxon>Actinomycetes</taxon>
        <taxon>Mycobacteriales</taxon>
        <taxon>Mycobacteriaceae</taxon>
        <taxon>Mycobacterium</taxon>
        <taxon>Mycobacterium ulcerans group</taxon>
    </lineage>
</organism>
<accession>A0A3E2MQE9</accession>
<protein>
    <submittedName>
        <fullName evidence="1">Uncharacterized protein</fullName>
    </submittedName>
</protein>
<name>A0A3E2MQE9_MYCMR</name>
<gene>
    <name evidence="1" type="ORF">DAVIS_04535</name>
</gene>
<comment type="caution">
    <text evidence="1">The sequence shown here is derived from an EMBL/GenBank/DDBJ whole genome shotgun (WGS) entry which is preliminary data.</text>
</comment>
<dbReference type="Proteomes" id="UP000257451">
    <property type="component" value="Unassembled WGS sequence"/>
</dbReference>
<evidence type="ECO:0000313" key="1">
    <source>
        <dbReference type="EMBL" id="RFZ34985.1"/>
    </source>
</evidence>
<dbReference type="EMBL" id="PEDF01000176">
    <property type="protein sequence ID" value="RFZ34985.1"/>
    <property type="molecule type" value="Genomic_DNA"/>
</dbReference>
<evidence type="ECO:0000313" key="2">
    <source>
        <dbReference type="Proteomes" id="UP000257451"/>
    </source>
</evidence>
<reference evidence="1 2" key="1">
    <citation type="journal article" date="2018" name="Sci. Rep.">
        <title>Extensive genomic diversity among Mycobacterium marinum strains revealed by whole genome sequencing.</title>
        <authorList>
            <person name="Das S."/>
            <person name="Pettersson B.M."/>
            <person name="Behra P.R."/>
            <person name="Mallick A."/>
            <person name="Cheramie M."/>
            <person name="Ramesh M."/>
            <person name="Shirreff L."/>
            <person name="DuCote T."/>
            <person name="Dasgupta S."/>
            <person name="Ennis D.G."/>
            <person name="Kirsebom L.A."/>
        </authorList>
    </citation>
    <scope>NUCLEOTIDE SEQUENCE [LARGE SCALE GENOMIC DNA]</scope>
    <source>
        <strain evidence="1 2">Davis1</strain>
    </source>
</reference>
<dbReference type="RefSeq" id="WP_117387461.1">
    <property type="nucleotide sequence ID" value="NZ_PEDF01000176.1"/>
</dbReference>
<sequence>MPANNRRTQAELSLAGRVGAYQSWANTVDRAARTANGRRAFEEKFLTEADGDPVRAEHLRKAHFARMALKSAQARRQRKAGAA</sequence>
<proteinExistence type="predicted"/>
<dbReference type="AlphaFoldDB" id="A0A3E2MQE9"/>